<name>A0A067S741_GALM3</name>
<feature type="compositionally biased region" description="Polar residues" evidence="1">
    <location>
        <begin position="1127"/>
        <end position="1147"/>
    </location>
</feature>
<evidence type="ECO:0000259" key="2">
    <source>
        <dbReference type="PROSITE" id="PS50097"/>
    </source>
</evidence>
<feature type="compositionally biased region" description="Acidic residues" evidence="1">
    <location>
        <begin position="859"/>
        <end position="874"/>
    </location>
</feature>
<feature type="compositionally biased region" description="Low complexity" evidence="1">
    <location>
        <begin position="838"/>
        <end position="858"/>
    </location>
</feature>
<dbReference type="HOGENOM" id="CLU_002951_2_0_1"/>
<keyword evidence="4" id="KW-1185">Reference proteome</keyword>
<feature type="compositionally biased region" description="Low complexity" evidence="1">
    <location>
        <begin position="1524"/>
        <end position="1536"/>
    </location>
</feature>
<feature type="compositionally biased region" description="Basic and acidic residues" evidence="1">
    <location>
        <begin position="576"/>
        <end position="587"/>
    </location>
</feature>
<dbReference type="Gene3D" id="2.30.30.190">
    <property type="entry name" value="CAP Gly-rich-like domain"/>
    <property type="match status" value="1"/>
</dbReference>
<dbReference type="PANTHER" id="PTHR22427:SF7">
    <property type="entry name" value="GH15728P"/>
    <property type="match status" value="1"/>
</dbReference>
<feature type="region of interest" description="Disordered" evidence="1">
    <location>
        <begin position="1705"/>
        <end position="1731"/>
    </location>
</feature>
<dbReference type="PROSITE" id="PS50097">
    <property type="entry name" value="BTB"/>
    <property type="match status" value="1"/>
</dbReference>
<feature type="region of interest" description="Disordered" evidence="1">
    <location>
        <begin position="332"/>
        <end position="351"/>
    </location>
</feature>
<proteinExistence type="predicted"/>
<feature type="compositionally biased region" description="Low complexity" evidence="1">
    <location>
        <begin position="807"/>
        <end position="828"/>
    </location>
</feature>
<feature type="compositionally biased region" description="Pro residues" evidence="1">
    <location>
        <begin position="1370"/>
        <end position="1381"/>
    </location>
</feature>
<feature type="compositionally biased region" description="Low complexity" evidence="1">
    <location>
        <begin position="1157"/>
        <end position="1170"/>
    </location>
</feature>
<evidence type="ECO:0000313" key="4">
    <source>
        <dbReference type="Proteomes" id="UP000027222"/>
    </source>
</evidence>
<feature type="compositionally biased region" description="Gly residues" evidence="1">
    <location>
        <begin position="1424"/>
        <end position="1454"/>
    </location>
</feature>
<dbReference type="STRING" id="685588.A0A067S741"/>
<feature type="domain" description="BTB" evidence="2">
    <location>
        <begin position="281"/>
        <end position="377"/>
    </location>
</feature>
<feature type="compositionally biased region" description="Low complexity" evidence="1">
    <location>
        <begin position="992"/>
        <end position="1068"/>
    </location>
</feature>
<dbReference type="SUPFAM" id="SSF54695">
    <property type="entry name" value="POZ domain"/>
    <property type="match status" value="1"/>
</dbReference>
<dbReference type="PANTHER" id="PTHR22427">
    <property type="entry name" value="GH15728P"/>
    <property type="match status" value="1"/>
</dbReference>
<gene>
    <name evidence="3" type="ORF">GALMADRAFT_147723</name>
</gene>
<feature type="compositionally biased region" description="Basic and acidic residues" evidence="1">
    <location>
        <begin position="787"/>
        <end position="804"/>
    </location>
</feature>
<reference evidence="4" key="1">
    <citation type="journal article" date="2014" name="Proc. Natl. Acad. Sci. U.S.A.">
        <title>Extensive sampling of basidiomycete genomes demonstrates inadequacy of the white-rot/brown-rot paradigm for wood decay fungi.</title>
        <authorList>
            <person name="Riley R."/>
            <person name="Salamov A.A."/>
            <person name="Brown D.W."/>
            <person name="Nagy L.G."/>
            <person name="Floudas D."/>
            <person name="Held B.W."/>
            <person name="Levasseur A."/>
            <person name="Lombard V."/>
            <person name="Morin E."/>
            <person name="Otillar R."/>
            <person name="Lindquist E.A."/>
            <person name="Sun H."/>
            <person name="LaButti K.M."/>
            <person name="Schmutz J."/>
            <person name="Jabbour D."/>
            <person name="Luo H."/>
            <person name="Baker S.E."/>
            <person name="Pisabarro A.G."/>
            <person name="Walton J.D."/>
            <person name="Blanchette R.A."/>
            <person name="Henrissat B."/>
            <person name="Martin F."/>
            <person name="Cullen D."/>
            <person name="Hibbett D.S."/>
            <person name="Grigoriev I.V."/>
        </authorList>
    </citation>
    <scope>NUCLEOTIDE SEQUENCE [LARGE SCALE GENOMIC DNA]</scope>
    <source>
        <strain evidence="4">CBS 339.88</strain>
    </source>
</reference>
<protein>
    <recommendedName>
        <fullName evidence="2">BTB domain-containing protein</fullName>
    </recommendedName>
</protein>
<feature type="compositionally biased region" description="Low complexity" evidence="1">
    <location>
        <begin position="1250"/>
        <end position="1268"/>
    </location>
</feature>
<dbReference type="OrthoDB" id="2130750at2759"/>
<feature type="compositionally biased region" description="Polar residues" evidence="1">
    <location>
        <begin position="709"/>
        <end position="721"/>
    </location>
</feature>
<feature type="compositionally biased region" description="Basic and acidic residues" evidence="1">
    <location>
        <begin position="1320"/>
        <end position="1340"/>
    </location>
</feature>
<feature type="compositionally biased region" description="Acidic residues" evidence="1">
    <location>
        <begin position="953"/>
        <end position="972"/>
    </location>
</feature>
<feature type="region of interest" description="Disordered" evidence="1">
    <location>
        <begin position="560"/>
        <end position="587"/>
    </location>
</feature>
<feature type="region of interest" description="Disordered" evidence="1">
    <location>
        <begin position="165"/>
        <end position="202"/>
    </location>
</feature>
<dbReference type="InterPro" id="IPR011333">
    <property type="entry name" value="SKP1/BTB/POZ_sf"/>
</dbReference>
<feature type="compositionally biased region" description="Acidic residues" evidence="1">
    <location>
        <begin position="929"/>
        <end position="939"/>
    </location>
</feature>
<feature type="compositionally biased region" description="Basic and acidic residues" evidence="1">
    <location>
        <begin position="1718"/>
        <end position="1731"/>
    </location>
</feature>
<dbReference type="EMBL" id="KL142421">
    <property type="protein sequence ID" value="KDR66670.1"/>
    <property type="molecule type" value="Genomic_DNA"/>
</dbReference>
<dbReference type="SUPFAM" id="SSF74924">
    <property type="entry name" value="Cap-Gly domain"/>
    <property type="match status" value="1"/>
</dbReference>
<feature type="compositionally biased region" description="Pro residues" evidence="1">
    <location>
        <begin position="1537"/>
        <end position="1564"/>
    </location>
</feature>
<feature type="compositionally biased region" description="Basic and acidic residues" evidence="1">
    <location>
        <begin position="882"/>
        <end position="900"/>
    </location>
</feature>
<feature type="region of interest" description="Disordered" evidence="1">
    <location>
        <begin position="25"/>
        <end position="48"/>
    </location>
</feature>
<feature type="compositionally biased region" description="Low complexity" evidence="1">
    <location>
        <begin position="1188"/>
        <end position="1208"/>
    </location>
</feature>
<feature type="compositionally biased region" description="Low complexity" evidence="1">
    <location>
        <begin position="1075"/>
        <end position="1105"/>
    </location>
</feature>
<dbReference type="Gene3D" id="3.30.710.10">
    <property type="entry name" value="Potassium Channel Kv1.1, Chain A"/>
    <property type="match status" value="1"/>
</dbReference>
<feature type="compositionally biased region" description="Low complexity" evidence="1">
    <location>
        <begin position="1382"/>
        <end position="1391"/>
    </location>
</feature>
<dbReference type="InterPro" id="IPR036859">
    <property type="entry name" value="CAP-Gly_dom_sf"/>
</dbReference>
<feature type="compositionally biased region" description="Basic and acidic residues" evidence="1">
    <location>
        <begin position="1358"/>
        <end position="1368"/>
    </location>
</feature>
<dbReference type="InterPro" id="IPR000210">
    <property type="entry name" value="BTB/POZ_dom"/>
</dbReference>
<organism evidence="3 4">
    <name type="scientific">Galerina marginata (strain CBS 339.88)</name>
    <dbReference type="NCBI Taxonomy" id="685588"/>
    <lineage>
        <taxon>Eukaryota</taxon>
        <taxon>Fungi</taxon>
        <taxon>Dikarya</taxon>
        <taxon>Basidiomycota</taxon>
        <taxon>Agaricomycotina</taxon>
        <taxon>Agaricomycetes</taxon>
        <taxon>Agaricomycetidae</taxon>
        <taxon>Agaricales</taxon>
        <taxon>Agaricineae</taxon>
        <taxon>Strophariaceae</taxon>
        <taxon>Galerina</taxon>
    </lineage>
</organism>
<evidence type="ECO:0000256" key="1">
    <source>
        <dbReference type="SAM" id="MobiDB-lite"/>
    </source>
</evidence>
<accession>A0A067S741</accession>
<sequence length="1783" mass="187350">MSSHTHSVALSHNTTLTAASNQLQLHGQAQAREQPPAPGLQEATRTSTQVWQHDLEQLFHHAKERFPDVVWELGGDEDEDEDMAPDAGARVLEEVWGHKAIVYARAPPSFQNRYFSFRPAINSHNNQNHNNGGSSPYPAESSLSLGLPLPSGGLGLGHGLGLEGSVASFTSQPPRTPSPFRASSPSTTLAHSHITPGSGSGSTTLLRLTTSISPALFSDELEYLYTGKGFGEAFEFLFDSSEGREHLLGDGTHADDEDAEAQRVDKLRKDLVYMWRSRLYSDVRIALTGNFGGNHESTTAIFSSHRFILVSRSAYFADALSSWPTAAKHLSSASSSTPLPSSTSDPPTLTLPSPPFTPASLHFTLGFLYTGTLIFSHRSYDLSTAFTILKAALYLSIPSLHDEIQARIVQEMMHGLFHAFIPFAEYERLTGGRWGTGGCRCRQCARRAPRVLEFALEEDVRNQLLERGARRALVGLFGEGWCTQEFALLPPKIRESLLKGVGKRTTVTNVFPLLFAAEHALGRVAAVIEPWGDVVRDMLTSARRGMDELLARESEGCFGRGGSIASAAPEGEEGEEKQGREKEDEGREEWMEIMESDGVRFDDGEKVEWVMSAVLRGVKEPYAATLYQTLVSSILLRPHPQNPTTPLLPATSHVRVQVEQARLDLLKWIGGRWLGVRQAKGFDLLEGWALKEISDHIEVPIDDLLSPPAYSSSGPKTQGQGPSPRRHATSTGLGLAHGHLRPISNHPHTSKVDADSDVASSMRVSVLSRSLPMRGGSGASTSTAGSGREHHQRREREREADAHSVRSARSGLSYASSSRESVNTVSTARHTHTRTHAHASNSTHSHSVHTARSTTTTTDGEEGQEVGTEAEAETDMSPAKRLASEVRAGRTHEMKDRPDSKLSPASPVLMRAGSPIGVGGRQPSIVEPPLDEDEEDEDREVVVADNRSANGDGDQDGDEAPMQEERDGEEEQRSETSSVYHTPPVRQKTLITRASLASIASRTSTRSSPSVRSKTPSASPSLHSGPGSKASKAKSPTPSTPTSTSTTRKSTLSLSTLSSVSSASVRSSQYSNAVSARPSSRGSTRSRLTSAGAASASKSGASPASRPVSRVSTRSISGGAGAGASRPVSTATEGTFRTASTGSTPGLSTPIVRSRRTSTTSTVSVSSVRTAGGRSATGSPVNERARKVSGASVSSVASTVGSVGVSGRTPKRAPPVPVPAVDPTKLSPVVGRSKSAKSPAGTPKSPVLQSSFSAGSVKAGVVGGASPSPASTPVLASTADKEKDKGKGVLVGALSRKFEAGMVPASVGEKKSTESVGARRGGDVGRKADADREKEREKETSPSSTLTVPPELPSKDVLGQEKEKEKENVVPPPTLSAPAPAPIASSTLAPSDDMDMDDEPFLNTASQMTIRPKTHARSEVLSGVSGGSGSSAGAGVGAGGGVSAGVGVDVGSGVGTNNEHKKTSSSASTSSVATLRRERRGSGDTLRTVSNKSSALSGSSGGSGSGAKEGAGSKEGKTLPPTPAQQQQQPKHTSPLALPPTTPAPSLAAPPQPKPAPSPAPAHPPRTIVSLVASNTPTGSTLEIGIPCIISSKRKRFKAYARYIGEVAGETGSWVGVEVPLPTSDSWGDGAGGGGGYGYGGGGGAYGGGAYGNGGERQVDERQWNDGSWGGIRYFEIGGGGSEWEYGGGVYGDDRASRRRRVDAGSIGGSMGGMGTVRGEKGSSLKRERDGDQLSIAEERMIKSKRMRSVSPAVSDMSGTESRGLFVRPGQVLYVVDAVGADL</sequence>
<evidence type="ECO:0000313" key="3">
    <source>
        <dbReference type="EMBL" id="KDR66670.1"/>
    </source>
</evidence>
<feature type="region of interest" description="Disordered" evidence="1">
    <location>
        <begin position="706"/>
        <end position="1566"/>
    </location>
</feature>
<feature type="compositionally biased region" description="Gly residues" evidence="1">
    <location>
        <begin position="1499"/>
        <end position="1509"/>
    </location>
</feature>
<dbReference type="Proteomes" id="UP000027222">
    <property type="component" value="Unassembled WGS sequence"/>
</dbReference>
<feature type="compositionally biased region" description="Low complexity" evidence="1">
    <location>
        <begin position="122"/>
        <end position="144"/>
    </location>
</feature>
<feature type="compositionally biased region" description="Gly residues" evidence="1">
    <location>
        <begin position="1706"/>
        <end position="1716"/>
    </location>
</feature>
<feature type="compositionally biased region" description="Polar residues" evidence="1">
    <location>
        <begin position="181"/>
        <end position="190"/>
    </location>
</feature>
<feature type="region of interest" description="Disordered" evidence="1">
    <location>
        <begin position="121"/>
        <end position="144"/>
    </location>
</feature>
<feature type="compositionally biased region" description="Low complexity" evidence="1">
    <location>
        <begin position="757"/>
        <end position="771"/>
    </location>
</feature>
<feature type="compositionally biased region" description="Low complexity" evidence="1">
    <location>
        <begin position="1464"/>
        <end position="1474"/>
    </location>
</feature>
<dbReference type="Pfam" id="PF00651">
    <property type="entry name" value="BTB"/>
    <property type="match status" value="1"/>
</dbReference>
<dbReference type="SMART" id="SM00225">
    <property type="entry name" value="BTB"/>
    <property type="match status" value="1"/>
</dbReference>